<name>A0ACB7UU27_DIOAL</name>
<comment type="caution">
    <text evidence="1">The sequence shown here is derived from an EMBL/GenBank/DDBJ whole genome shotgun (WGS) entry which is preliminary data.</text>
</comment>
<keyword evidence="1" id="KW-0012">Acyltransferase</keyword>
<accession>A0ACB7UU27</accession>
<dbReference type="EC" id="2.3.1.162" evidence="1"/>
<keyword evidence="1" id="KW-0808">Transferase</keyword>
<gene>
    <name evidence="1" type="ORF">IHE45_14G103400</name>
</gene>
<dbReference type="Proteomes" id="UP000827976">
    <property type="component" value="Chromosome 14"/>
</dbReference>
<sequence length="418" mass="47121">MDFSVTKISESFVKPCEPTPCNTTLPLSSLDKFPTLRATLLETLLVFKYGQEPEKVIKAALSKALVHYYPVAGDFSISDQGELEIVCNSRGAWFVEASVDCRLEDFNYLDDPYVIPRHYLIPQPPHVVEDPTSIFFAFQVTKFKCEGFVLGMRTSHLMFDGVGGAQFLRAIGEMARGYTQPSIPPIWSRAEMPIKPQFSLPNSSPMPLPPPPSSSALMTLQRKFIDIPPHQITKMKNKLINQKCSTFDVLIAKLWRSKLRAIKTNPDVLVQLAFVVNARKYLSLEGYYGNCLYMKEIETSCGKVVNGSFSEVVELIQDAKRGLASEFSAWVSGGCKAKDMIMKYEKLIVNDWTNIRFEDVDYGWGPAMSMILVEDVPALPSCLFTKTPKMPNGVRIVSSCVREEHMEEFIKQMNDFDD</sequence>
<dbReference type="EMBL" id="CM037024">
    <property type="protein sequence ID" value="KAH7664171.1"/>
    <property type="molecule type" value="Genomic_DNA"/>
</dbReference>
<evidence type="ECO:0000313" key="1">
    <source>
        <dbReference type="EMBL" id="KAH7664171.1"/>
    </source>
</evidence>
<organism evidence="1 2">
    <name type="scientific">Dioscorea alata</name>
    <name type="common">Purple yam</name>
    <dbReference type="NCBI Taxonomy" id="55571"/>
    <lineage>
        <taxon>Eukaryota</taxon>
        <taxon>Viridiplantae</taxon>
        <taxon>Streptophyta</taxon>
        <taxon>Embryophyta</taxon>
        <taxon>Tracheophyta</taxon>
        <taxon>Spermatophyta</taxon>
        <taxon>Magnoliopsida</taxon>
        <taxon>Liliopsida</taxon>
        <taxon>Dioscoreales</taxon>
        <taxon>Dioscoreaceae</taxon>
        <taxon>Dioscorea</taxon>
    </lineage>
</organism>
<evidence type="ECO:0000313" key="2">
    <source>
        <dbReference type="Proteomes" id="UP000827976"/>
    </source>
</evidence>
<reference evidence="2" key="1">
    <citation type="journal article" date="2022" name="Nat. Commun.">
        <title>Chromosome evolution and the genetic basis of agronomically important traits in greater yam.</title>
        <authorList>
            <person name="Bredeson J.V."/>
            <person name="Lyons J.B."/>
            <person name="Oniyinde I.O."/>
            <person name="Okereke N.R."/>
            <person name="Kolade O."/>
            <person name="Nnabue I."/>
            <person name="Nwadili C.O."/>
            <person name="Hribova E."/>
            <person name="Parker M."/>
            <person name="Nwogha J."/>
            <person name="Shu S."/>
            <person name="Carlson J."/>
            <person name="Kariba R."/>
            <person name="Muthemba S."/>
            <person name="Knop K."/>
            <person name="Barton G.J."/>
            <person name="Sherwood A.V."/>
            <person name="Lopez-Montes A."/>
            <person name="Asiedu R."/>
            <person name="Jamnadass R."/>
            <person name="Muchugi A."/>
            <person name="Goodstein D."/>
            <person name="Egesi C.N."/>
            <person name="Featherston J."/>
            <person name="Asfaw A."/>
            <person name="Simpson G.G."/>
            <person name="Dolezel J."/>
            <person name="Hendre P.S."/>
            <person name="Van Deynze A."/>
            <person name="Kumar P.L."/>
            <person name="Obidiegwu J.E."/>
            <person name="Bhattacharjee R."/>
            <person name="Rokhsar D.S."/>
        </authorList>
    </citation>
    <scope>NUCLEOTIDE SEQUENCE [LARGE SCALE GENOMIC DNA]</scope>
    <source>
        <strain evidence="2">cv. TDa95/00328</strain>
    </source>
</reference>
<proteinExistence type="predicted"/>
<keyword evidence="2" id="KW-1185">Reference proteome</keyword>
<protein>
    <submittedName>
        <fullName evidence="1">Transferase protein</fullName>
        <ecNumber evidence="1">2.3.1.162</ecNumber>
    </submittedName>
</protein>